<dbReference type="SUPFAM" id="SSF52954">
    <property type="entry name" value="Class II aaRS ABD-related"/>
    <property type="match status" value="1"/>
</dbReference>
<dbReference type="Gene3D" id="3.90.960.10">
    <property type="entry name" value="YbaK/aminoacyl-tRNA synthetase-associated domain"/>
    <property type="match status" value="1"/>
</dbReference>
<evidence type="ECO:0000256" key="10">
    <source>
        <dbReference type="SAM" id="MobiDB-lite"/>
    </source>
</evidence>
<proteinExistence type="inferred from homology"/>
<dbReference type="InterPro" id="IPR002314">
    <property type="entry name" value="aa-tRNA-synt_IIb"/>
</dbReference>
<dbReference type="AlphaFoldDB" id="A0A9W8HHQ2"/>
<dbReference type="NCBIfam" id="TIGR00408">
    <property type="entry name" value="proS_fam_I"/>
    <property type="match status" value="1"/>
</dbReference>
<dbReference type="PRINTS" id="PR01046">
    <property type="entry name" value="TRNASYNTHPRO"/>
</dbReference>
<dbReference type="InterPro" id="IPR004154">
    <property type="entry name" value="Anticodon-bd"/>
</dbReference>
<dbReference type="PANTHER" id="PTHR43382">
    <property type="entry name" value="PROLYL-TRNA SYNTHETASE"/>
    <property type="match status" value="1"/>
</dbReference>
<dbReference type="InterPro" id="IPR045864">
    <property type="entry name" value="aa-tRNA-synth_II/BPL/LPL"/>
</dbReference>
<dbReference type="Gene3D" id="3.30.930.10">
    <property type="entry name" value="Bira Bifunctional Protein, Domain 2"/>
    <property type="match status" value="1"/>
</dbReference>
<evidence type="ECO:0000256" key="4">
    <source>
        <dbReference type="ARBA" id="ARBA00022741"/>
    </source>
</evidence>
<dbReference type="GO" id="GO:0002161">
    <property type="term" value="F:aminoacyl-tRNA deacylase activity"/>
    <property type="evidence" value="ECO:0007669"/>
    <property type="project" value="InterPro"/>
</dbReference>
<keyword evidence="4" id="KW-0547">Nucleotide-binding</keyword>
<dbReference type="CDD" id="cd00862">
    <property type="entry name" value="ProRS_anticodon_zinc"/>
    <property type="match status" value="1"/>
</dbReference>
<dbReference type="InterPro" id="IPR033721">
    <property type="entry name" value="ProRS_core_arch_euk"/>
</dbReference>
<dbReference type="Pfam" id="PF03129">
    <property type="entry name" value="HGTP_anticodon"/>
    <property type="match status" value="1"/>
</dbReference>
<sequence>MADVNALVSKLGSLGFNDPPVEHAAAENVQQWADVLSGAAGLPSNYVLTKSLIFKPKQPKSESIAPVVVIAANETETSPKAIGAELKLKDLRFASDEVLKDIFQTAKGSVSPFALAQVPQEHVGNVRVVIDKSLLDNTDALIAFHPLVNTRTVFITGETLQSYIRSIDGLDKVTVMDFAAQSASSATAAANKKPAAAKPAAAPKVEEATGASLLGVTASKEGDFPKWYNQVLTRSEMLDYYDVSGCYIVRPLGYFVWQQIQEFFDAGIRSLGVRNCYFPMFVSSRVLEREKDHIEGFAPEVAWVTKAGSKDLEEPLAIRPTSETVMYPYFAKWIRSYRDLPLKINQWCSVVRWEFKNPQPFLRTREFLWQEGHCAHFTKDEAMTEVHDILALYRRVYEELLAVPVIEGVKSEKEKFAGGVATTTVEGFIPTTGRGIQGGTSHYLGQNFSKMFNVVVEDPESTEAERPKIHVHQTSWGLSTRTIGVMVMIHGDDKGLVLPPRVAETQVIIIPCGLTVKSSDEDRRRIADACLNVEARLKMAGVRAESDLRENYTPGFKYSHWEVRGVPLRLEVGPKDLDKQSVLSVRRDNADKASMSLDGLEESVKIMLINIQDTMLSKARATLDSRVKLVLKWEDFVPTLNSKCLTLIPWCEREECEDQIKDRSSRDSLGDEPEDDKAPSMGAKSLCLPFKQPENPAIVPGETKCIQCGENAKRYALFGRSY</sequence>
<feature type="domain" description="Aminoacyl-transfer RNA synthetases class-II family profile" evidence="11">
    <location>
        <begin position="253"/>
        <end position="499"/>
    </location>
</feature>
<dbReference type="Pfam" id="PF04073">
    <property type="entry name" value="tRNA_edit"/>
    <property type="match status" value="1"/>
</dbReference>
<accession>A0A9W8HHQ2</accession>
<dbReference type="GO" id="GO:0006433">
    <property type="term" value="P:prolyl-tRNA aminoacylation"/>
    <property type="evidence" value="ECO:0007669"/>
    <property type="project" value="InterPro"/>
</dbReference>
<evidence type="ECO:0000259" key="11">
    <source>
        <dbReference type="PROSITE" id="PS50862"/>
    </source>
</evidence>
<dbReference type="EMBL" id="JANBUM010000089">
    <property type="protein sequence ID" value="KAJ2785388.1"/>
    <property type="molecule type" value="Genomic_DNA"/>
</dbReference>
<dbReference type="Gene3D" id="3.30.110.30">
    <property type="entry name" value="C-terminal domain of ProRS"/>
    <property type="match status" value="1"/>
</dbReference>
<dbReference type="InterPro" id="IPR017449">
    <property type="entry name" value="Pro-tRNA_synth_II"/>
</dbReference>
<protein>
    <recommendedName>
        <fullName evidence="2">proline--tRNA ligase</fullName>
        <ecNumber evidence="2">6.1.1.15</ecNumber>
    </recommendedName>
    <alternativeName>
        <fullName evidence="8">Prolyl-tRNA synthetase</fullName>
    </alternativeName>
</protein>
<dbReference type="Pfam" id="PF00587">
    <property type="entry name" value="tRNA-synt_2b"/>
    <property type="match status" value="1"/>
</dbReference>
<dbReference type="GO" id="GO:0004827">
    <property type="term" value="F:proline-tRNA ligase activity"/>
    <property type="evidence" value="ECO:0007669"/>
    <property type="project" value="UniProtKB-EC"/>
</dbReference>
<keyword evidence="7" id="KW-0030">Aminoacyl-tRNA synthetase</keyword>
<dbReference type="SUPFAM" id="SSF64586">
    <property type="entry name" value="C-terminal domain of ProRS"/>
    <property type="match status" value="1"/>
</dbReference>
<comment type="catalytic activity">
    <reaction evidence="9">
        <text>tRNA(Pro) + L-proline + ATP = L-prolyl-tRNA(Pro) + AMP + diphosphate</text>
        <dbReference type="Rhea" id="RHEA:14305"/>
        <dbReference type="Rhea" id="RHEA-COMP:9700"/>
        <dbReference type="Rhea" id="RHEA-COMP:9702"/>
        <dbReference type="ChEBI" id="CHEBI:30616"/>
        <dbReference type="ChEBI" id="CHEBI:33019"/>
        <dbReference type="ChEBI" id="CHEBI:60039"/>
        <dbReference type="ChEBI" id="CHEBI:78442"/>
        <dbReference type="ChEBI" id="CHEBI:78532"/>
        <dbReference type="ChEBI" id="CHEBI:456215"/>
        <dbReference type="EC" id="6.1.1.15"/>
    </reaction>
</comment>
<feature type="region of interest" description="Disordered" evidence="10">
    <location>
        <begin position="661"/>
        <end position="686"/>
    </location>
</feature>
<dbReference type="CDD" id="cd00778">
    <property type="entry name" value="ProRS_core_arch_euk"/>
    <property type="match status" value="1"/>
</dbReference>
<dbReference type="Gene3D" id="3.40.50.800">
    <property type="entry name" value="Anticodon-binding domain"/>
    <property type="match status" value="1"/>
</dbReference>
<dbReference type="Pfam" id="PF09180">
    <property type="entry name" value="ProRS-C_1"/>
    <property type="match status" value="1"/>
</dbReference>
<evidence type="ECO:0000256" key="9">
    <source>
        <dbReference type="ARBA" id="ARBA00047671"/>
    </source>
</evidence>
<dbReference type="InterPro" id="IPR036621">
    <property type="entry name" value="Anticodon-bd_dom_sf"/>
</dbReference>
<dbReference type="InterPro" id="IPR036754">
    <property type="entry name" value="YbaK/aa-tRNA-synt-asso_dom_sf"/>
</dbReference>
<evidence type="ECO:0000256" key="6">
    <source>
        <dbReference type="ARBA" id="ARBA00022917"/>
    </source>
</evidence>
<dbReference type="PANTHER" id="PTHR43382:SF2">
    <property type="entry name" value="BIFUNCTIONAL GLUTAMATE_PROLINE--TRNA LIGASE"/>
    <property type="match status" value="1"/>
</dbReference>
<comment type="caution">
    <text evidence="12">The sequence shown here is derived from an EMBL/GenBank/DDBJ whole genome shotgun (WGS) entry which is preliminary data.</text>
</comment>
<dbReference type="InterPro" id="IPR016061">
    <property type="entry name" value="Pro-tRNA_ligase_II_C"/>
</dbReference>
<dbReference type="OrthoDB" id="1350766at2759"/>
<dbReference type="Proteomes" id="UP001140172">
    <property type="component" value="Unassembled WGS sequence"/>
</dbReference>
<evidence type="ECO:0000313" key="13">
    <source>
        <dbReference type="Proteomes" id="UP001140172"/>
    </source>
</evidence>
<evidence type="ECO:0000256" key="7">
    <source>
        <dbReference type="ARBA" id="ARBA00023146"/>
    </source>
</evidence>
<keyword evidence="13" id="KW-1185">Reference proteome</keyword>
<evidence type="ECO:0000256" key="1">
    <source>
        <dbReference type="ARBA" id="ARBA00008226"/>
    </source>
</evidence>
<dbReference type="EC" id="6.1.1.15" evidence="2"/>
<dbReference type="InterPro" id="IPR006195">
    <property type="entry name" value="aa-tRNA-synth_II"/>
</dbReference>
<dbReference type="FunFam" id="3.30.930.10:FF:000007">
    <property type="entry name" value="Bifunctional glutamate/proline--tRNA ligase"/>
    <property type="match status" value="1"/>
</dbReference>
<evidence type="ECO:0000313" key="12">
    <source>
        <dbReference type="EMBL" id="KAJ2785388.1"/>
    </source>
</evidence>
<dbReference type="FunFam" id="3.30.110.30:FF:000001">
    <property type="entry name" value="Bifunctional glutamate/proline--tRNA ligase"/>
    <property type="match status" value="1"/>
</dbReference>
<dbReference type="InterPro" id="IPR002316">
    <property type="entry name" value="Pro-tRNA-ligase_IIa"/>
</dbReference>
<evidence type="ECO:0000256" key="2">
    <source>
        <dbReference type="ARBA" id="ARBA00012831"/>
    </source>
</evidence>
<dbReference type="InterPro" id="IPR004499">
    <property type="entry name" value="Pro-tRNA-ligase_IIa_arc-type"/>
</dbReference>
<dbReference type="SUPFAM" id="SSF55681">
    <property type="entry name" value="Class II aaRS and biotin synthetases"/>
    <property type="match status" value="1"/>
</dbReference>
<keyword evidence="3" id="KW-0436">Ligase</keyword>
<evidence type="ECO:0000256" key="5">
    <source>
        <dbReference type="ARBA" id="ARBA00022840"/>
    </source>
</evidence>
<reference evidence="12" key="1">
    <citation type="submission" date="2022-07" db="EMBL/GenBank/DDBJ databases">
        <title>Phylogenomic reconstructions and comparative analyses of Kickxellomycotina fungi.</title>
        <authorList>
            <person name="Reynolds N.K."/>
            <person name="Stajich J.E."/>
            <person name="Barry K."/>
            <person name="Grigoriev I.V."/>
            <person name="Crous P."/>
            <person name="Smith M.E."/>
        </authorList>
    </citation>
    <scope>NUCLEOTIDE SEQUENCE</scope>
    <source>
        <strain evidence="12">BCRC 34489</strain>
    </source>
</reference>
<name>A0A9W8HHQ2_9FUNG</name>
<keyword evidence="5" id="KW-0067">ATP-binding</keyword>
<dbReference type="GO" id="GO:0017101">
    <property type="term" value="C:aminoacyl-tRNA synthetase multienzyme complex"/>
    <property type="evidence" value="ECO:0007669"/>
    <property type="project" value="TreeGrafter"/>
</dbReference>
<dbReference type="PROSITE" id="PS50862">
    <property type="entry name" value="AA_TRNA_LIGASE_II"/>
    <property type="match status" value="1"/>
</dbReference>
<dbReference type="GO" id="GO:0005524">
    <property type="term" value="F:ATP binding"/>
    <property type="evidence" value="ECO:0007669"/>
    <property type="project" value="UniProtKB-KW"/>
</dbReference>
<dbReference type="FunFam" id="3.40.50.800:FF:000005">
    <property type="entry name" value="bifunctional glutamate/proline--tRNA ligase"/>
    <property type="match status" value="1"/>
</dbReference>
<organism evidence="12 13">
    <name type="scientific">Coemansia interrupta</name>
    <dbReference type="NCBI Taxonomy" id="1126814"/>
    <lineage>
        <taxon>Eukaryota</taxon>
        <taxon>Fungi</taxon>
        <taxon>Fungi incertae sedis</taxon>
        <taxon>Zoopagomycota</taxon>
        <taxon>Kickxellomycotina</taxon>
        <taxon>Kickxellomycetes</taxon>
        <taxon>Kickxellales</taxon>
        <taxon>Kickxellaceae</taxon>
        <taxon>Coemansia</taxon>
    </lineage>
</organism>
<gene>
    <name evidence="12" type="ORF">GGI15_001940</name>
</gene>
<dbReference type="SUPFAM" id="SSF55826">
    <property type="entry name" value="YbaK/ProRS associated domain"/>
    <property type="match status" value="1"/>
</dbReference>
<dbReference type="GO" id="GO:0005737">
    <property type="term" value="C:cytoplasm"/>
    <property type="evidence" value="ECO:0007669"/>
    <property type="project" value="InterPro"/>
</dbReference>
<dbReference type="HAMAP" id="MF_01571">
    <property type="entry name" value="Pro_tRNA_synth_type3"/>
    <property type="match status" value="1"/>
</dbReference>
<evidence type="ECO:0000256" key="8">
    <source>
        <dbReference type="ARBA" id="ARBA00029731"/>
    </source>
</evidence>
<dbReference type="InterPro" id="IPR007214">
    <property type="entry name" value="YbaK/aa-tRNA-synth-assoc-dom"/>
</dbReference>
<dbReference type="SMART" id="SM00946">
    <property type="entry name" value="ProRS-C_1"/>
    <property type="match status" value="1"/>
</dbReference>
<comment type="similarity">
    <text evidence="1">Belongs to the class-II aminoacyl-tRNA synthetase family.</text>
</comment>
<keyword evidence="6" id="KW-0648">Protein biosynthesis</keyword>
<evidence type="ECO:0000256" key="3">
    <source>
        <dbReference type="ARBA" id="ARBA00022598"/>
    </source>
</evidence>